<dbReference type="Proteomes" id="UP000652219">
    <property type="component" value="Unassembled WGS sequence"/>
</dbReference>
<name>A0A8H6IL30_9PEZI</name>
<gene>
    <name evidence="1" type="ORF">CSOJ01_15964</name>
</gene>
<dbReference type="AlphaFoldDB" id="A0A8H6IL30"/>
<accession>A0A8H6IL30</accession>
<organism evidence="1 2">
    <name type="scientific">Colletotrichum sojae</name>
    <dbReference type="NCBI Taxonomy" id="2175907"/>
    <lineage>
        <taxon>Eukaryota</taxon>
        <taxon>Fungi</taxon>
        <taxon>Dikarya</taxon>
        <taxon>Ascomycota</taxon>
        <taxon>Pezizomycotina</taxon>
        <taxon>Sordariomycetes</taxon>
        <taxon>Hypocreomycetidae</taxon>
        <taxon>Glomerellales</taxon>
        <taxon>Glomerellaceae</taxon>
        <taxon>Colletotrichum</taxon>
        <taxon>Colletotrichum orchidearum species complex</taxon>
    </lineage>
</organism>
<protein>
    <submittedName>
        <fullName evidence="1">Uncharacterized protein</fullName>
    </submittedName>
</protein>
<evidence type="ECO:0000313" key="1">
    <source>
        <dbReference type="EMBL" id="KAF6782743.1"/>
    </source>
</evidence>
<keyword evidence="2" id="KW-1185">Reference proteome</keyword>
<dbReference type="EMBL" id="WIGN01000873">
    <property type="protein sequence ID" value="KAF6782743.1"/>
    <property type="molecule type" value="Genomic_DNA"/>
</dbReference>
<evidence type="ECO:0000313" key="2">
    <source>
        <dbReference type="Proteomes" id="UP000652219"/>
    </source>
</evidence>
<comment type="caution">
    <text evidence="1">The sequence shown here is derived from an EMBL/GenBank/DDBJ whole genome shotgun (WGS) entry which is preliminary data.</text>
</comment>
<reference evidence="1 2" key="1">
    <citation type="journal article" date="2020" name="Phytopathology">
        <title>Genome Sequence Resources of Colletotrichum truncatum, C. plurivorum, C. musicola, and C. sojae: Four Species Pathogenic to Soybean (Glycine max).</title>
        <authorList>
            <person name="Rogerio F."/>
            <person name="Boufleur T.R."/>
            <person name="Ciampi-Guillardi M."/>
            <person name="Sukno S.A."/>
            <person name="Thon M.R."/>
            <person name="Massola Junior N.S."/>
            <person name="Baroncelli R."/>
        </authorList>
    </citation>
    <scope>NUCLEOTIDE SEQUENCE [LARGE SCALE GENOMIC DNA]</scope>
    <source>
        <strain evidence="1 2">LFN0009</strain>
    </source>
</reference>
<proteinExistence type="predicted"/>
<sequence length="37" mass="4621">MNHRPRREHTQPEQHKLNSIKEKALPQYITRVYYEQT</sequence>